<dbReference type="Proteomes" id="UP000005143">
    <property type="component" value="Unassembled WGS sequence"/>
</dbReference>
<evidence type="ECO:0008006" key="4">
    <source>
        <dbReference type="Google" id="ProtNLM"/>
    </source>
</evidence>
<protein>
    <recommendedName>
        <fullName evidence="4">CopC domain-containing protein</fullName>
    </recommendedName>
</protein>
<keyword evidence="1" id="KW-0732">Signal</keyword>
<evidence type="ECO:0000256" key="1">
    <source>
        <dbReference type="SAM" id="SignalP"/>
    </source>
</evidence>
<evidence type="ECO:0000313" key="3">
    <source>
        <dbReference type="Proteomes" id="UP000005143"/>
    </source>
</evidence>
<feature type="chain" id="PRO_5003531995" description="CopC domain-containing protein" evidence="1">
    <location>
        <begin position="27"/>
        <end position="130"/>
    </location>
</feature>
<sequence length="130" mass="13757">MNRSIPATLAALALTGALAFAGTAQAHQTASSNGAVVTIHVLPDDEPVARRPATVKVVAVKVPRTARFSFSSARIRVTDSSGRTVASKARSRSARLTFPRAGAYQITVSGRYTRAGKRRSFSARFAIRAS</sequence>
<dbReference type="RefSeq" id="WP_007571590.1">
    <property type="nucleotide sequence ID" value="NZ_AGUD01000046.1"/>
</dbReference>
<comment type="caution">
    <text evidence="2">The sequence shown here is derived from an EMBL/GenBank/DDBJ whole genome shotgun (WGS) entry which is preliminary data.</text>
</comment>
<evidence type="ECO:0000313" key="2">
    <source>
        <dbReference type="EMBL" id="EHN12094.1"/>
    </source>
</evidence>
<organism evidence="2 3">
    <name type="scientific">Patulibacter medicamentivorans</name>
    <dbReference type="NCBI Taxonomy" id="1097667"/>
    <lineage>
        <taxon>Bacteria</taxon>
        <taxon>Bacillati</taxon>
        <taxon>Actinomycetota</taxon>
        <taxon>Thermoleophilia</taxon>
        <taxon>Solirubrobacterales</taxon>
        <taxon>Patulibacteraceae</taxon>
        <taxon>Patulibacter</taxon>
    </lineage>
</organism>
<proteinExistence type="predicted"/>
<dbReference type="EMBL" id="AGUD01000046">
    <property type="protein sequence ID" value="EHN12094.1"/>
    <property type="molecule type" value="Genomic_DNA"/>
</dbReference>
<accession>H0E2I4</accession>
<gene>
    <name evidence="2" type="ORF">PAI11_09970</name>
</gene>
<dbReference type="AlphaFoldDB" id="H0E2I4"/>
<reference evidence="2 3" key="1">
    <citation type="journal article" date="2013" name="Biodegradation">
        <title>Quantitative proteomic analysis of ibuprofen-degrading Patulibacter sp. strain I11.</title>
        <authorList>
            <person name="Almeida B."/>
            <person name="Kjeldal H."/>
            <person name="Lolas I."/>
            <person name="Knudsen A.D."/>
            <person name="Carvalho G."/>
            <person name="Nielsen K.L."/>
            <person name="Barreto Crespo M.T."/>
            <person name="Stensballe A."/>
            <person name="Nielsen J.L."/>
        </authorList>
    </citation>
    <scope>NUCLEOTIDE SEQUENCE [LARGE SCALE GENOMIC DNA]</scope>
    <source>
        <strain evidence="2 3">I11</strain>
    </source>
</reference>
<name>H0E2I4_9ACTN</name>
<keyword evidence="3" id="KW-1185">Reference proteome</keyword>
<feature type="signal peptide" evidence="1">
    <location>
        <begin position="1"/>
        <end position="26"/>
    </location>
</feature>